<comment type="caution">
    <text evidence="2">Lacks conserved residue(s) required for the propagation of feature annotation.</text>
</comment>
<evidence type="ECO:0000313" key="5">
    <source>
        <dbReference type="Proteomes" id="UP000648801"/>
    </source>
</evidence>
<reference evidence="4" key="2">
    <citation type="submission" date="2020-09" db="EMBL/GenBank/DDBJ databases">
        <authorList>
            <person name="Sun Q."/>
            <person name="Zhou Y."/>
        </authorList>
    </citation>
    <scope>NUCLEOTIDE SEQUENCE</scope>
    <source>
        <strain evidence="4">CGMCC 1.15447</strain>
    </source>
</reference>
<keyword evidence="2" id="KW-0479">Metal-binding</keyword>
<feature type="binding site" evidence="2">
    <location>
        <position position="53"/>
    </location>
    <ligand>
        <name>substrate</name>
    </ligand>
</feature>
<reference evidence="4" key="1">
    <citation type="journal article" date="2014" name="Int. J. Syst. Evol. Microbiol.">
        <title>Complete genome sequence of Corynebacterium casei LMG S-19264T (=DSM 44701T), isolated from a smear-ripened cheese.</title>
        <authorList>
            <consortium name="US DOE Joint Genome Institute (JGI-PGF)"/>
            <person name="Walter F."/>
            <person name="Albersmeier A."/>
            <person name="Kalinowski J."/>
            <person name="Ruckert C."/>
        </authorList>
    </citation>
    <scope>NUCLEOTIDE SEQUENCE</scope>
    <source>
        <strain evidence="4">CGMCC 1.15447</strain>
    </source>
</reference>
<feature type="binding site" evidence="2">
    <location>
        <position position="57"/>
    </location>
    <ligand>
        <name>substrate</name>
    </ligand>
</feature>
<gene>
    <name evidence="4" type="primary">uppS</name>
    <name evidence="4" type="ORF">GCM10011507_13750</name>
</gene>
<dbReference type="GO" id="GO:0000287">
    <property type="term" value="F:magnesium ion binding"/>
    <property type="evidence" value="ECO:0007669"/>
    <property type="project" value="UniProtKB-UniRule"/>
</dbReference>
<keyword evidence="5" id="KW-1185">Reference proteome</keyword>
<dbReference type="SUPFAM" id="SSF64005">
    <property type="entry name" value="Undecaprenyl diphosphate synthase"/>
    <property type="match status" value="1"/>
</dbReference>
<comment type="cofactor">
    <cofactor evidence="2">
        <name>Mg(2+)</name>
        <dbReference type="ChEBI" id="CHEBI:18420"/>
    </cofactor>
    <text evidence="2">Binds 2 magnesium ions per subunit.</text>
</comment>
<dbReference type="NCBIfam" id="NF011405">
    <property type="entry name" value="PRK14830.1"/>
    <property type="match status" value="1"/>
</dbReference>
<dbReference type="AlphaFoldDB" id="A0A916RQK6"/>
<dbReference type="InterPro" id="IPR036424">
    <property type="entry name" value="UPP_synth-like_sf"/>
</dbReference>
<dbReference type="EMBL" id="BMJB01000001">
    <property type="protein sequence ID" value="GGA63342.1"/>
    <property type="molecule type" value="Genomic_DNA"/>
</dbReference>
<keyword evidence="1 2" id="KW-0808">Transferase</keyword>
<evidence type="ECO:0000256" key="3">
    <source>
        <dbReference type="SAM" id="MobiDB-lite"/>
    </source>
</evidence>
<accession>A0A916RQK6</accession>
<feature type="region of interest" description="Disordered" evidence="3">
    <location>
        <begin position="294"/>
        <end position="315"/>
    </location>
</feature>
<sequence>MASSPPQFPSRIHELSPEEQSVYRQLDPARLPKHIAIIMDGNGRWAGKRALKRFLGHQKGAESVQYVVETASRINLPWLTLYAFSLENNLRRPKSEVSFLMKLLKSYLIGNVKRMNDNNVRMAYIGRTHDLPQEVQDTMQWAMESTAKNTGTTLTLALNYGARTEIVDAVRSILTNLATDAHTRGCSIDDLLGAGALEALDESTIARALYTRDMPDPDLVIRTSGEQRISNFLLWQIAYSEIFITDRLWPDFRGLHLLEAINAYQHRERRFGGLSETFTDENLNTLEPAEEVAEEIKDHLTPQSESKPDHALSRR</sequence>
<proteinExistence type="inferred from homology"/>
<dbReference type="CDD" id="cd00475">
    <property type="entry name" value="Cis_IPPS"/>
    <property type="match status" value="1"/>
</dbReference>
<dbReference type="Proteomes" id="UP000648801">
    <property type="component" value="Unassembled WGS sequence"/>
</dbReference>
<dbReference type="Gene3D" id="3.40.1180.10">
    <property type="entry name" value="Decaprenyl diphosphate synthase-like"/>
    <property type="match status" value="1"/>
</dbReference>
<organism evidence="4 5">
    <name type="scientific">Edaphobacter acidisoli</name>
    <dbReference type="NCBI Taxonomy" id="2040573"/>
    <lineage>
        <taxon>Bacteria</taxon>
        <taxon>Pseudomonadati</taxon>
        <taxon>Acidobacteriota</taxon>
        <taxon>Terriglobia</taxon>
        <taxon>Terriglobales</taxon>
        <taxon>Acidobacteriaceae</taxon>
        <taxon>Edaphobacter</taxon>
    </lineage>
</organism>
<feature type="active site" evidence="2">
    <location>
        <position position="40"/>
    </location>
</feature>
<feature type="active site" description="Proton acceptor" evidence="2">
    <location>
        <position position="88"/>
    </location>
</feature>
<feature type="binding site" evidence="2">
    <location>
        <position position="45"/>
    </location>
    <ligand>
        <name>substrate</name>
    </ligand>
</feature>
<dbReference type="HAMAP" id="MF_01139">
    <property type="entry name" value="ISPT"/>
    <property type="match status" value="1"/>
</dbReference>
<comment type="subunit">
    <text evidence="2">Homodimer.</text>
</comment>
<dbReference type="PANTHER" id="PTHR10291">
    <property type="entry name" value="DEHYDRODOLICHYL DIPHOSPHATE SYNTHASE FAMILY MEMBER"/>
    <property type="match status" value="1"/>
</dbReference>
<comment type="similarity">
    <text evidence="2">Belongs to the UPP synthase family.</text>
</comment>
<dbReference type="GO" id="GO:0045547">
    <property type="term" value="F:ditrans,polycis-polyprenyl diphosphate synthase [(2E,6E)-farnesyl diphosphate specific] activity"/>
    <property type="evidence" value="ECO:0007669"/>
    <property type="project" value="TreeGrafter"/>
</dbReference>
<dbReference type="PANTHER" id="PTHR10291:SF0">
    <property type="entry name" value="DEHYDRODOLICHYL DIPHOSPHATE SYNTHASE 2"/>
    <property type="match status" value="1"/>
</dbReference>
<evidence type="ECO:0000313" key="4">
    <source>
        <dbReference type="EMBL" id="GGA63342.1"/>
    </source>
</evidence>
<evidence type="ECO:0000256" key="2">
    <source>
        <dbReference type="HAMAP-Rule" id="MF_01139"/>
    </source>
</evidence>
<feature type="binding site" evidence="2">
    <location>
        <position position="40"/>
    </location>
    <ligand>
        <name>Mg(2+)</name>
        <dbReference type="ChEBI" id="CHEBI:18420"/>
    </ligand>
</feature>
<feature type="binding site" evidence="2">
    <location>
        <position position="222"/>
    </location>
    <ligand>
        <name>substrate</name>
    </ligand>
</feature>
<dbReference type="FunFam" id="3.40.1180.10:FF:000001">
    <property type="entry name" value="(2E,6E)-farnesyl-diphosphate-specific ditrans,polycis-undecaprenyl-diphosphate synthase"/>
    <property type="match status" value="1"/>
</dbReference>
<feature type="binding site" evidence="2">
    <location>
        <begin position="228"/>
        <end position="230"/>
    </location>
    <ligand>
        <name>substrate</name>
    </ligand>
</feature>
<dbReference type="RefSeq" id="WP_229668771.1">
    <property type="nucleotide sequence ID" value="NZ_BMJB01000001.1"/>
</dbReference>
<protein>
    <recommendedName>
        <fullName evidence="2">Isoprenyl transferase</fullName>
        <ecNumber evidence="2">2.5.1.-</ecNumber>
    </recommendedName>
</protein>
<dbReference type="PROSITE" id="PS01066">
    <property type="entry name" value="UPP_SYNTHASE"/>
    <property type="match status" value="1"/>
</dbReference>
<name>A0A916RQK6_9BACT</name>
<dbReference type="Pfam" id="PF01255">
    <property type="entry name" value="Prenyltransf"/>
    <property type="match status" value="1"/>
</dbReference>
<dbReference type="EC" id="2.5.1.-" evidence="2"/>
<feature type="binding site" evidence="2">
    <location>
        <position position="92"/>
    </location>
    <ligand>
        <name>substrate</name>
    </ligand>
</feature>
<dbReference type="InterPro" id="IPR001441">
    <property type="entry name" value="UPP_synth-like"/>
</dbReference>
<dbReference type="GO" id="GO:0016094">
    <property type="term" value="P:polyprenol biosynthetic process"/>
    <property type="evidence" value="ECO:0007669"/>
    <property type="project" value="TreeGrafter"/>
</dbReference>
<comment type="caution">
    <text evidence="4">The sequence shown here is derived from an EMBL/GenBank/DDBJ whole genome shotgun (WGS) entry which is preliminary data.</text>
</comment>
<feature type="binding site" evidence="2">
    <location>
        <begin position="41"/>
        <end position="44"/>
    </location>
    <ligand>
        <name>substrate</name>
    </ligand>
</feature>
<keyword evidence="2" id="KW-0460">Magnesium</keyword>
<dbReference type="NCBIfam" id="TIGR00055">
    <property type="entry name" value="uppS"/>
    <property type="match status" value="1"/>
</dbReference>
<dbReference type="InterPro" id="IPR018520">
    <property type="entry name" value="UPP_synth-like_CS"/>
</dbReference>
<feature type="binding site" evidence="2">
    <location>
        <position position="241"/>
    </location>
    <ligand>
        <name>Mg(2+)</name>
        <dbReference type="ChEBI" id="CHEBI:18420"/>
    </ligand>
</feature>
<comment type="function">
    <text evidence="2">Catalyzes the condensation of isopentenyl diphosphate (IPP) with allylic pyrophosphates generating different type of terpenoids.</text>
</comment>
<evidence type="ECO:0000256" key="1">
    <source>
        <dbReference type="ARBA" id="ARBA00022679"/>
    </source>
</evidence>
<feature type="binding site" evidence="2">
    <location>
        <begin position="85"/>
        <end position="87"/>
    </location>
    <ligand>
        <name>substrate</name>
    </ligand>
</feature>